<protein>
    <submittedName>
        <fullName evidence="2">Uncharacterized protein</fullName>
    </submittedName>
</protein>
<feature type="compositionally biased region" description="Polar residues" evidence="1">
    <location>
        <begin position="46"/>
        <end position="56"/>
    </location>
</feature>
<feature type="compositionally biased region" description="Basic and acidic residues" evidence="1">
    <location>
        <begin position="61"/>
        <end position="72"/>
    </location>
</feature>
<dbReference type="Proteomes" id="UP000596742">
    <property type="component" value="Unassembled WGS sequence"/>
</dbReference>
<dbReference type="OrthoDB" id="6155014at2759"/>
<feature type="compositionally biased region" description="Basic and acidic residues" evidence="1">
    <location>
        <begin position="309"/>
        <end position="344"/>
    </location>
</feature>
<feature type="compositionally biased region" description="Polar residues" evidence="1">
    <location>
        <begin position="478"/>
        <end position="491"/>
    </location>
</feature>
<dbReference type="AlphaFoldDB" id="A0A8B6G4M5"/>
<feature type="region of interest" description="Disordered" evidence="1">
    <location>
        <begin position="46"/>
        <end position="72"/>
    </location>
</feature>
<accession>A0A8B6G4M5</accession>
<feature type="region of interest" description="Disordered" evidence="1">
    <location>
        <begin position="201"/>
        <end position="262"/>
    </location>
</feature>
<feature type="compositionally biased region" description="Basic residues" evidence="1">
    <location>
        <begin position="345"/>
        <end position="358"/>
    </location>
</feature>
<feature type="compositionally biased region" description="Basic residues" evidence="1">
    <location>
        <begin position="295"/>
        <end position="307"/>
    </location>
</feature>
<feature type="compositionally biased region" description="Basic residues" evidence="1">
    <location>
        <begin position="244"/>
        <end position="257"/>
    </location>
</feature>
<sequence length="500" mass="58844">MGDVYNPFQQLEAAKKLLIMEFKENAKSAQELEFWNRMEIVRDNYPHSQENSSTGDTTEEIAQKKSAAGERADEEMFLKEHTVKFQISEMEHGAGDDTPLPQKDFIFQSDGMEHDFNHNATRCESLIDLFENEDSNGLGALQLTEDKLEINKTNHKNVSAEKANGYKVGIKDLFIAAKKTAKIEAKESEQKRKLKEKELKRKRKFEARETERKRKLEENESKKKMIMEAQESKEKKTQEEKEIKNKRKMDKKKAKNQKKYEKCVAKGEEYESKKKMIMEAQESKEKKTREEKEVRNKRKMDKKKAMNQKKYEKCVAKGEEYESKKKIMEAQESKEKKTREEKEIKNKRKMDKKKAKNQKKYEKCVAKGDEYESKQKRKEEIKSLQEKNISEANQSKQSKQKTQESTGKGKVKTNKVHVKRSKEFKEKMVTAMGDVYNPFQQLEAAKKLLIMEFKENAKSAQELEFWNRMEIVRDNYPHSQEYSSSGDTTGELSKYTEYME</sequence>
<keyword evidence="3" id="KW-1185">Reference proteome</keyword>
<feature type="compositionally biased region" description="Basic residues" evidence="1">
    <location>
        <begin position="409"/>
        <end position="419"/>
    </location>
</feature>
<feature type="region of interest" description="Disordered" evidence="1">
    <location>
        <begin position="279"/>
        <end position="419"/>
    </location>
</feature>
<organism evidence="2 3">
    <name type="scientific">Mytilus galloprovincialis</name>
    <name type="common">Mediterranean mussel</name>
    <dbReference type="NCBI Taxonomy" id="29158"/>
    <lineage>
        <taxon>Eukaryota</taxon>
        <taxon>Metazoa</taxon>
        <taxon>Spiralia</taxon>
        <taxon>Lophotrochozoa</taxon>
        <taxon>Mollusca</taxon>
        <taxon>Bivalvia</taxon>
        <taxon>Autobranchia</taxon>
        <taxon>Pteriomorphia</taxon>
        <taxon>Mytilida</taxon>
        <taxon>Mytiloidea</taxon>
        <taxon>Mytilidae</taxon>
        <taxon>Mytilinae</taxon>
        <taxon>Mytilus</taxon>
    </lineage>
</organism>
<feature type="compositionally biased region" description="Basic and acidic residues" evidence="1">
    <location>
        <begin position="206"/>
        <end position="243"/>
    </location>
</feature>
<proteinExistence type="predicted"/>
<evidence type="ECO:0000313" key="2">
    <source>
        <dbReference type="EMBL" id="VDI58563.1"/>
    </source>
</evidence>
<name>A0A8B6G4M5_MYTGA</name>
<dbReference type="EMBL" id="UYJE01007857">
    <property type="protein sequence ID" value="VDI58563.1"/>
    <property type="molecule type" value="Genomic_DNA"/>
</dbReference>
<evidence type="ECO:0000256" key="1">
    <source>
        <dbReference type="SAM" id="MobiDB-lite"/>
    </source>
</evidence>
<gene>
    <name evidence="2" type="ORF">MGAL_10B012186</name>
</gene>
<evidence type="ECO:0000313" key="3">
    <source>
        <dbReference type="Proteomes" id="UP000596742"/>
    </source>
</evidence>
<feature type="compositionally biased region" description="Basic and acidic residues" evidence="1">
    <location>
        <begin position="359"/>
        <end position="389"/>
    </location>
</feature>
<comment type="caution">
    <text evidence="2">The sequence shown here is derived from an EMBL/GenBank/DDBJ whole genome shotgun (WGS) entry which is preliminary data.</text>
</comment>
<feature type="compositionally biased region" description="Basic and acidic residues" evidence="1">
    <location>
        <begin position="279"/>
        <end position="294"/>
    </location>
</feature>
<reference evidence="2" key="1">
    <citation type="submission" date="2018-11" db="EMBL/GenBank/DDBJ databases">
        <authorList>
            <person name="Alioto T."/>
            <person name="Alioto T."/>
        </authorList>
    </citation>
    <scope>NUCLEOTIDE SEQUENCE</scope>
</reference>
<feature type="region of interest" description="Disordered" evidence="1">
    <location>
        <begin position="478"/>
        <end position="500"/>
    </location>
</feature>